<accession>A0A835BE67</accession>
<sequence length="132" mass="15411">MALALDRRGIHPEDQYDPYFDLYMHHCPLKEQRLLVWMKFALKLHDAGLVEAECCIITWVPGLSGCHVDFTVEMTKILEFHPSLVVCLRLDDSAFLAPESTLGRYRHYDSYTHVLRPSIWTQITMVHFSLTF</sequence>
<reference evidence="1" key="1">
    <citation type="submission" date="2020-07" db="EMBL/GenBank/DDBJ databases">
        <title>Genome sequence and genetic diversity analysis of an under-domesticated orphan crop, white fonio (Digitaria exilis).</title>
        <authorList>
            <person name="Bennetzen J.L."/>
            <person name="Chen S."/>
            <person name="Ma X."/>
            <person name="Wang X."/>
            <person name="Yssel A.E.J."/>
            <person name="Chaluvadi S.R."/>
            <person name="Johnson M."/>
            <person name="Gangashetty P."/>
            <person name="Hamidou F."/>
            <person name="Sanogo M.D."/>
            <person name="Zwaenepoel A."/>
            <person name="Wallace J."/>
            <person name="Van De Peer Y."/>
            <person name="Van Deynze A."/>
        </authorList>
    </citation>
    <scope>NUCLEOTIDE SEQUENCE</scope>
    <source>
        <tissue evidence="1">Leaves</tissue>
    </source>
</reference>
<dbReference type="OrthoDB" id="10574254at2759"/>
<gene>
    <name evidence="1" type="ORF">HU200_043490</name>
</gene>
<evidence type="ECO:0000313" key="2">
    <source>
        <dbReference type="Proteomes" id="UP000636709"/>
    </source>
</evidence>
<organism evidence="1 2">
    <name type="scientific">Digitaria exilis</name>
    <dbReference type="NCBI Taxonomy" id="1010633"/>
    <lineage>
        <taxon>Eukaryota</taxon>
        <taxon>Viridiplantae</taxon>
        <taxon>Streptophyta</taxon>
        <taxon>Embryophyta</taxon>
        <taxon>Tracheophyta</taxon>
        <taxon>Spermatophyta</taxon>
        <taxon>Magnoliopsida</taxon>
        <taxon>Liliopsida</taxon>
        <taxon>Poales</taxon>
        <taxon>Poaceae</taxon>
        <taxon>PACMAD clade</taxon>
        <taxon>Panicoideae</taxon>
        <taxon>Panicodae</taxon>
        <taxon>Paniceae</taxon>
        <taxon>Anthephorinae</taxon>
        <taxon>Digitaria</taxon>
    </lineage>
</organism>
<name>A0A835BE67_9POAL</name>
<keyword evidence="2" id="KW-1185">Reference proteome</keyword>
<protein>
    <submittedName>
        <fullName evidence="1">Uncharacterized protein</fullName>
    </submittedName>
</protein>
<dbReference type="AlphaFoldDB" id="A0A835BE67"/>
<dbReference type="EMBL" id="JACEFO010002063">
    <property type="protein sequence ID" value="KAF8686660.1"/>
    <property type="molecule type" value="Genomic_DNA"/>
</dbReference>
<proteinExistence type="predicted"/>
<evidence type="ECO:0000313" key="1">
    <source>
        <dbReference type="EMBL" id="KAF8686660.1"/>
    </source>
</evidence>
<comment type="caution">
    <text evidence="1">The sequence shown here is derived from an EMBL/GenBank/DDBJ whole genome shotgun (WGS) entry which is preliminary data.</text>
</comment>
<dbReference type="Proteomes" id="UP000636709">
    <property type="component" value="Unassembled WGS sequence"/>
</dbReference>